<name>A0A3M7T205_BRAPC</name>
<feature type="compositionally biased region" description="Low complexity" evidence="1">
    <location>
        <begin position="130"/>
        <end position="140"/>
    </location>
</feature>
<protein>
    <submittedName>
        <fullName evidence="2">Uncharacterized protein</fullName>
    </submittedName>
</protein>
<proteinExistence type="predicted"/>
<accession>A0A3M7T205</accession>
<comment type="caution">
    <text evidence="2">The sequence shown here is derived from an EMBL/GenBank/DDBJ whole genome shotgun (WGS) entry which is preliminary data.</text>
</comment>
<dbReference type="EMBL" id="REGN01000430">
    <property type="protein sequence ID" value="RNA41975.1"/>
    <property type="molecule type" value="Genomic_DNA"/>
</dbReference>
<dbReference type="AlphaFoldDB" id="A0A3M7T205"/>
<dbReference type="Proteomes" id="UP000276133">
    <property type="component" value="Unassembled WGS sequence"/>
</dbReference>
<feature type="region of interest" description="Disordered" evidence="1">
    <location>
        <begin position="121"/>
        <end position="140"/>
    </location>
</feature>
<evidence type="ECO:0000313" key="2">
    <source>
        <dbReference type="EMBL" id="RNA41975.1"/>
    </source>
</evidence>
<keyword evidence="3" id="KW-1185">Reference proteome</keyword>
<reference evidence="2 3" key="1">
    <citation type="journal article" date="2018" name="Sci. Rep.">
        <title>Genomic signatures of local adaptation to the degree of environmental predictability in rotifers.</title>
        <authorList>
            <person name="Franch-Gras L."/>
            <person name="Hahn C."/>
            <person name="Garcia-Roger E.M."/>
            <person name="Carmona M.J."/>
            <person name="Serra M."/>
            <person name="Gomez A."/>
        </authorList>
    </citation>
    <scope>NUCLEOTIDE SEQUENCE [LARGE SCALE GENOMIC DNA]</scope>
    <source>
        <strain evidence="2">HYR1</strain>
    </source>
</reference>
<evidence type="ECO:0000313" key="3">
    <source>
        <dbReference type="Proteomes" id="UP000276133"/>
    </source>
</evidence>
<sequence>MVVPVEQELFFGFSLEYVTSLCVERILNHRGRYLRLVKYLYLNKKNITKRYLTIQAMTLMKNDGQGMMSCSKNLNLVKYKKFLRLTLSSGEAYLTSGHSTGQPTFLAKGKSAGVVNDFQATPALSNPIDSSFSSNADSSR</sequence>
<gene>
    <name evidence="2" type="ORF">BpHYR1_031514</name>
</gene>
<organism evidence="2 3">
    <name type="scientific">Brachionus plicatilis</name>
    <name type="common">Marine rotifer</name>
    <name type="synonym">Brachionus muelleri</name>
    <dbReference type="NCBI Taxonomy" id="10195"/>
    <lineage>
        <taxon>Eukaryota</taxon>
        <taxon>Metazoa</taxon>
        <taxon>Spiralia</taxon>
        <taxon>Gnathifera</taxon>
        <taxon>Rotifera</taxon>
        <taxon>Eurotatoria</taxon>
        <taxon>Monogononta</taxon>
        <taxon>Pseudotrocha</taxon>
        <taxon>Ploima</taxon>
        <taxon>Brachionidae</taxon>
        <taxon>Brachionus</taxon>
    </lineage>
</organism>
<evidence type="ECO:0000256" key="1">
    <source>
        <dbReference type="SAM" id="MobiDB-lite"/>
    </source>
</evidence>